<proteinExistence type="inferred from homology"/>
<dbReference type="UniPathway" id="UPA00115">
    <property type="reaction ID" value="UER00409"/>
</dbReference>
<dbReference type="PANTHER" id="PTHR11054">
    <property type="entry name" value="6-PHOSPHOGLUCONOLACTONASE"/>
    <property type="match status" value="1"/>
</dbReference>
<comment type="similarity">
    <text evidence="3 6">Belongs to the glucosamine/galactosamine-6-phosphate isomerase family. 6-phosphogluconolactonase subfamily.</text>
</comment>
<dbReference type="EMBL" id="OC002572">
    <property type="protein sequence ID" value="CAD7262051.1"/>
    <property type="molecule type" value="Genomic_DNA"/>
</dbReference>
<comment type="catalytic activity">
    <reaction evidence="1 6">
        <text>6-phospho-D-glucono-1,5-lactone + H2O = 6-phospho-D-gluconate + H(+)</text>
        <dbReference type="Rhea" id="RHEA:12556"/>
        <dbReference type="ChEBI" id="CHEBI:15377"/>
        <dbReference type="ChEBI" id="CHEBI:15378"/>
        <dbReference type="ChEBI" id="CHEBI:57955"/>
        <dbReference type="ChEBI" id="CHEBI:58759"/>
        <dbReference type="EC" id="3.1.1.31"/>
    </reaction>
</comment>
<dbReference type="Pfam" id="PF01182">
    <property type="entry name" value="Glucosamine_iso"/>
    <property type="match status" value="1"/>
</dbReference>
<dbReference type="PANTHER" id="PTHR11054:SF0">
    <property type="entry name" value="6-PHOSPHOGLUCONOLACTONASE"/>
    <property type="match status" value="1"/>
</dbReference>
<dbReference type="GO" id="GO:0017057">
    <property type="term" value="F:6-phosphogluconolactonase activity"/>
    <property type="evidence" value="ECO:0007669"/>
    <property type="project" value="UniProtKB-UniRule"/>
</dbReference>
<dbReference type="InterPro" id="IPR037171">
    <property type="entry name" value="NagB/RpiA_transferase-like"/>
</dbReference>
<protein>
    <recommendedName>
        <fullName evidence="4 6">6-phosphogluconolactonase</fullName>
        <shortName evidence="6">6PGL</shortName>
        <ecNumber evidence="4 6">3.1.1.31</ecNumber>
    </recommendedName>
</protein>
<evidence type="ECO:0000313" key="9">
    <source>
        <dbReference type="EMBL" id="CAD7262051.1"/>
    </source>
</evidence>
<evidence type="ECO:0000256" key="7">
    <source>
        <dbReference type="SAM" id="MobiDB-lite"/>
    </source>
</evidence>
<reference evidence="9" key="1">
    <citation type="submission" date="2020-11" db="EMBL/GenBank/DDBJ databases">
        <authorList>
            <person name="Tran Van P."/>
        </authorList>
    </citation>
    <scope>NUCLEOTIDE SEQUENCE</scope>
</reference>
<comment type="pathway">
    <text evidence="2 6">Carbohydrate degradation; pentose phosphate pathway; D-ribulose 5-phosphate from D-glucose 6-phosphate (oxidative stage): step 2/3.</text>
</comment>
<gene>
    <name evidence="9" type="ORF">TSIB3V08_LOCUS6170</name>
</gene>
<evidence type="ECO:0000256" key="1">
    <source>
        <dbReference type="ARBA" id="ARBA00000832"/>
    </source>
</evidence>
<dbReference type="InterPro" id="IPR006148">
    <property type="entry name" value="Glc/Gal-6P_isomerase"/>
</dbReference>
<sequence>MKWALGYNKLPLRLSSARDETPRGLMNPPFPSNLDNLAYSEAGSRMRDGSLNPAERCNPSAQQSTPPCGSLTKFLSSGLPKIDTDWSKWRLFFCDERLVPIESGDSTYGVYKSALIGTTPLTEDQFIKIDPQLTAEEAAKDYIQQMSVYFPPDSLPRFHMLLLGMGPDGHTCSLFPGHRLLEETSVWVAPITDSPKPPPSRITLTFPVVNNAECCVFAATGASKADIVKRILKDGEALPAGRVQPSNGKLVWLLDEAAGQHVKDVQTGVL</sequence>
<dbReference type="GO" id="GO:0005975">
    <property type="term" value="P:carbohydrate metabolic process"/>
    <property type="evidence" value="ECO:0007669"/>
    <property type="project" value="UniProtKB-UniRule"/>
</dbReference>
<evidence type="ECO:0000256" key="4">
    <source>
        <dbReference type="ARBA" id="ARBA00013198"/>
    </source>
</evidence>
<comment type="function">
    <text evidence="6">Hydrolysis of 6-phosphogluconolactone to 6-phosphogluconate.</text>
</comment>
<dbReference type="CDD" id="cd01400">
    <property type="entry name" value="6PGL"/>
    <property type="match status" value="1"/>
</dbReference>
<evidence type="ECO:0000256" key="2">
    <source>
        <dbReference type="ARBA" id="ARBA00004961"/>
    </source>
</evidence>
<evidence type="ECO:0000256" key="3">
    <source>
        <dbReference type="ARBA" id="ARBA00010662"/>
    </source>
</evidence>
<dbReference type="EC" id="3.1.1.31" evidence="4 6"/>
<dbReference type="FunFam" id="3.40.50.1360:FF:000005">
    <property type="entry name" value="6-phosphogluconolactonase"/>
    <property type="match status" value="1"/>
</dbReference>
<evidence type="ECO:0000256" key="5">
    <source>
        <dbReference type="ARBA" id="ARBA00022801"/>
    </source>
</evidence>
<organism evidence="9">
    <name type="scientific">Timema shepardi</name>
    <name type="common">Walking stick</name>
    <dbReference type="NCBI Taxonomy" id="629360"/>
    <lineage>
        <taxon>Eukaryota</taxon>
        <taxon>Metazoa</taxon>
        <taxon>Ecdysozoa</taxon>
        <taxon>Arthropoda</taxon>
        <taxon>Hexapoda</taxon>
        <taxon>Insecta</taxon>
        <taxon>Pterygota</taxon>
        <taxon>Neoptera</taxon>
        <taxon>Polyneoptera</taxon>
        <taxon>Phasmatodea</taxon>
        <taxon>Timematodea</taxon>
        <taxon>Timematoidea</taxon>
        <taxon>Timematidae</taxon>
        <taxon>Timema</taxon>
    </lineage>
</organism>
<feature type="region of interest" description="Disordered" evidence="7">
    <location>
        <begin position="47"/>
        <end position="67"/>
    </location>
</feature>
<name>A0A7R9G069_TIMSH</name>
<dbReference type="NCBIfam" id="TIGR01198">
    <property type="entry name" value="pgl"/>
    <property type="match status" value="1"/>
</dbReference>
<feature type="domain" description="Glucosamine/galactosamine-6-phosphate isomerase" evidence="8">
    <location>
        <begin position="69"/>
        <end position="252"/>
    </location>
</feature>
<dbReference type="AlphaFoldDB" id="A0A7R9G069"/>
<evidence type="ECO:0000256" key="6">
    <source>
        <dbReference type="RuleBase" id="RU365095"/>
    </source>
</evidence>
<dbReference type="Gene3D" id="3.40.50.1360">
    <property type="match status" value="1"/>
</dbReference>
<dbReference type="InterPro" id="IPR039104">
    <property type="entry name" value="6PGL"/>
</dbReference>
<accession>A0A7R9G069</accession>
<dbReference type="InterPro" id="IPR005900">
    <property type="entry name" value="6-phosphogluconolactonase_DevB"/>
</dbReference>
<dbReference type="GO" id="GO:0006098">
    <property type="term" value="P:pentose-phosphate shunt"/>
    <property type="evidence" value="ECO:0007669"/>
    <property type="project" value="UniProtKB-UniPathway"/>
</dbReference>
<keyword evidence="5 6" id="KW-0378">Hydrolase</keyword>
<evidence type="ECO:0000259" key="8">
    <source>
        <dbReference type="Pfam" id="PF01182"/>
    </source>
</evidence>
<dbReference type="SUPFAM" id="SSF100950">
    <property type="entry name" value="NagB/RpiA/CoA transferase-like"/>
    <property type="match status" value="1"/>
</dbReference>